<sequence>MTAARRRLVRRGVTAALGLVELSWGAWAYAAPANFFQHFPGFGHRWTGAYLPYNEHLTSDLGATFLTLGALLVVAAVLDDRRVNIVVLAGVAGFNVLHLAYHARHRGELVGADYAASLVALVLGVLVPVALLVANRRRRGRG</sequence>
<proteinExistence type="predicted"/>
<evidence type="ECO:0008006" key="4">
    <source>
        <dbReference type="Google" id="ProtNLM"/>
    </source>
</evidence>
<dbReference type="Proteomes" id="UP000642748">
    <property type="component" value="Unassembled WGS sequence"/>
</dbReference>
<reference evidence="2" key="1">
    <citation type="submission" date="2021-01" db="EMBL/GenBank/DDBJ databases">
        <title>Whole genome shotgun sequence of Rugosimonospora africana NBRC 104875.</title>
        <authorList>
            <person name="Komaki H."/>
            <person name="Tamura T."/>
        </authorList>
    </citation>
    <scope>NUCLEOTIDE SEQUENCE</scope>
    <source>
        <strain evidence="2">NBRC 104875</strain>
    </source>
</reference>
<dbReference type="RefSeq" id="WP_203916966.1">
    <property type="nucleotide sequence ID" value="NZ_BONZ01000013.1"/>
</dbReference>
<keyword evidence="1" id="KW-0472">Membrane</keyword>
<keyword evidence="1" id="KW-0812">Transmembrane</keyword>
<evidence type="ECO:0000313" key="3">
    <source>
        <dbReference type="Proteomes" id="UP000642748"/>
    </source>
</evidence>
<feature type="transmembrane region" description="Helical" evidence="1">
    <location>
        <begin position="114"/>
        <end position="134"/>
    </location>
</feature>
<dbReference type="EMBL" id="BONZ01000013">
    <property type="protein sequence ID" value="GIH13310.1"/>
    <property type="molecule type" value="Genomic_DNA"/>
</dbReference>
<comment type="caution">
    <text evidence="2">The sequence shown here is derived from an EMBL/GenBank/DDBJ whole genome shotgun (WGS) entry which is preliminary data.</text>
</comment>
<feature type="transmembrane region" description="Helical" evidence="1">
    <location>
        <begin position="61"/>
        <end position="78"/>
    </location>
</feature>
<keyword evidence="1" id="KW-1133">Transmembrane helix</keyword>
<gene>
    <name evidence="2" type="ORF">Raf01_14820</name>
</gene>
<keyword evidence="3" id="KW-1185">Reference proteome</keyword>
<dbReference type="AlphaFoldDB" id="A0A8J3QPF0"/>
<protein>
    <recommendedName>
        <fullName evidence="4">DUF4345 domain-containing protein</fullName>
    </recommendedName>
</protein>
<feature type="transmembrane region" description="Helical" evidence="1">
    <location>
        <begin position="85"/>
        <end position="102"/>
    </location>
</feature>
<name>A0A8J3QPF0_9ACTN</name>
<evidence type="ECO:0000313" key="2">
    <source>
        <dbReference type="EMBL" id="GIH13310.1"/>
    </source>
</evidence>
<accession>A0A8J3QPF0</accession>
<organism evidence="2 3">
    <name type="scientific">Rugosimonospora africana</name>
    <dbReference type="NCBI Taxonomy" id="556532"/>
    <lineage>
        <taxon>Bacteria</taxon>
        <taxon>Bacillati</taxon>
        <taxon>Actinomycetota</taxon>
        <taxon>Actinomycetes</taxon>
        <taxon>Micromonosporales</taxon>
        <taxon>Micromonosporaceae</taxon>
        <taxon>Rugosimonospora</taxon>
    </lineage>
</organism>
<evidence type="ECO:0000256" key="1">
    <source>
        <dbReference type="SAM" id="Phobius"/>
    </source>
</evidence>